<evidence type="ECO:0000313" key="2">
    <source>
        <dbReference type="Proteomes" id="UP000324222"/>
    </source>
</evidence>
<gene>
    <name evidence="1" type="ORF">E2C01_064628</name>
</gene>
<protein>
    <submittedName>
        <fullName evidence="1">Uncharacterized protein</fullName>
    </submittedName>
</protein>
<keyword evidence="2" id="KW-1185">Reference proteome</keyword>
<name>A0A5B7HCC2_PORTR</name>
<proteinExistence type="predicted"/>
<reference evidence="1 2" key="1">
    <citation type="submission" date="2019-05" db="EMBL/GenBank/DDBJ databases">
        <title>Another draft genome of Portunus trituberculatus and its Hox gene families provides insights of decapod evolution.</title>
        <authorList>
            <person name="Jeong J.-H."/>
            <person name="Song I."/>
            <person name="Kim S."/>
            <person name="Choi T."/>
            <person name="Kim D."/>
            <person name="Ryu S."/>
            <person name="Kim W."/>
        </authorList>
    </citation>
    <scope>NUCLEOTIDE SEQUENCE [LARGE SCALE GENOMIC DNA]</scope>
    <source>
        <tissue evidence="1">Muscle</tissue>
    </source>
</reference>
<evidence type="ECO:0000313" key="1">
    <source>
        <dbReference type="EMBL" id="MPC70381.1"/>
    </source>
</evidence>
<accession>A0A5B7HCC2</accession>
<sequence>MPSLYFRRAVVVFRSGPAGRQRRRFPSPRIPAAKTATIHAQPRQNWAFAEDNRGVNQGSTKPVRRAQSLLWL</sequence>
<organism evidence="1 2">
    <name type="scientific">Portunus trituberculatus</name>
    <name type="common">Swimming crab</name>
    <name type="synonym">Neptunus trituberculatus</name>
    <dbReference type="NCBI Taxonomy" id="210409"/>
    <lineage>
        <taxon>Eukaryota</taxon>
        <taxon>Metazoa</taxon>
        <taxon>Ecdysozoa</taxon>
        <taxon>Arthropoda</taxon>
        <taxon>Crustacea</taxon>
        <taxon>Multicrustacea</taxon>
        <taxon>Malacostraca</taxon>
        <taxon>Eumalacostraca</taxon>
        <taxon>Eucarida</taxon>
        <taxon>Decapoda</taxon>
        <taxon>Pleocyemata</taxon>
        <taxon>Brachyura</taxon>
        <taxon>Eubrachyura</taxon>
        <taxon>Portunoidea</taxon>
        <taxon>Portunidae</taxon>
        <taxon>Portuninae</taxon>
        <taxon>Portunus</taxon>
    </lineage>
</organism>
<dbReference type="EMBL" id="VSRR010031020">
    <property type="protein sequence ID" value="MPC70381.1"/>
    <property type="molecule type" value="Genomic_DNA"/>
</dbReference>
<dbReference type="Proteomes" id="UP000324222">
    <property type="component" value="Unassembled WGS sequence"/>
</dbReference>
<dbReference type="AlphaFoldDB" id="A0A5B7HCC2"/>
<comment type="caution">
    <text evidence="1">The sequence shown here is derived from an EMBL/GenBank/DDBJ whole genome shotgun (WGS) entry which is preliminary data.</text>
</comment>